<dbReference type="InterPro" id="IPR058064">
    <property type="entry name" value="STM2901-like"/>
</dbReference>
<accession>A0A0E1NFI9</accession>
<dbReference type="InterPro" id="IPR058522">
    <property type="entry name" value="DUF8209"/>
</dbReference>
<evidence type="ECO:0000313" key="6">
    <source>
        <dbReference type="Proteomes" id="UP000595309"/>
    </source>
</evidence>
<dbReference type="Proteomes" id="UP000595309">
    <property type="component" value="Chromosome"/>
</dbReference>
<evidence type="ECO:0000313" key="3">
    <source>
        <dbReference type="EMBL" id="QQU47431.1"/>
    </source>
</evidence>
<dbReference type="EMBL" id="CPXJ01000004">
    <property type="protein sequence ID" value="CND10642.1"/>
    <property type="molecule type" value="Genomic_DNA"/>
</dbReference>
<dbReference type="Pfam" id="PF26636">
    <property type="entry name" value="DUF8209"/>
    <property type="match status" value="1"/>
</dbReference>
<evidence type="ECO:0000313" key="5">
    <source>
        <dbReference type="Proteomes" id="UP000048841"/>
    </source>
</evidence>
<dbReference type="EMBL" id="CGBR01000011">
    <property type="protein sequence ID" value="CFQ62158.1"/>
    <property type="molecule type" value="Genomic_DNA"/>
</dbReference>
<dbReference type="PATRIC" id="fig|630.129.peg.2787"/>
<dbReference type="Proteomes" id="UP000048841">
    <property type="component" value="Unassembled WGS sequence"/>
</dbReference>
<protein>
    <submittedName>
        <fullName evidence="1 2">Phage membrane protein</fullName>
    </submittedName>
</protein>
<evidence type="ECO:0000313" key="2">
    <source>
        <dbReference type="EMBL" id="CND10642.1"/>
    </source>
</evidence>
<dbReference type="GeneID" id="31408465"/>
<reference evidence="2 4" key="2">
    <citation type="submission" date="2015-03" db="EMBL/GenBank/DDBJ databases">
        <authorList>
            <consortium name="Pathogen Informatics"/>
            <person name="Murphy D."/>
        </authorList>
    </citation>
    <scope>NUCLEOTIDE SEQUENCE [LARGE SCALE GENOMIC DNA]</scope>
    <source>
        <strain evidence="2 4">IP05342</strain>
    </source>
</reference>
<reference evidence="3 6" key="3">
    <citation type="submission" date="2021-01" db="EMBL/GenBank/DDBJ databases">
        <title>FDA dAtabase for Regulatory Grade micrObial Sequences (FDA-ARGOS): Supporting development and validation of Infectious Disease Dx tests.</title>
        <authorList>
            <person name="Blissenbach B."/>
            <person name="Krut O."/>
            <person name="Tallon L."/>
            <person name="Sadzewicz L."/>
            <person name="Zhao X."/>
            <person name="Boylan J."/>
            <person name="Ott S."/>
            <person name="Bowen H."/>
            <person name="Vavikolanu K."/>
            <person name="Mehta A."/>
            <person name="Aluvathingal J."/>
            <person name="Nadendla S."/>
            <person name="Yan Y."/>
            <person name="Sichtig H."/>
        </authorList>
    </citation>
    <scope>NUCLEOTIDE SEQUENCE [LARGE SCALE GENOMIC DNA]</scope>
    <source>
        <strain evidence="3 6">FDAARGOS_1082</strain>
    </source>
</reference>
<dbReference type="EMBL" id="CP068146">
    <property type="protein sequence ID" value="QQU47431.1"/>
    <property type="molecule type" value="Genomic_DNA"/>
</dbReference>
<organism evidence="1 5">
    <name type="scientific">Yersinia enterocolitica</name>
    <dbReference type="NCBI Taxonomy" id="630"/>
    <lineage>
        <taxon>Bacteria</taxon>
        <taxon>Pseudomonadati</taxon>
        <taxon>Pseudomonadota</taxon>
        <taxon>Gammaproteobacteria</taxon>
        <taxon>Enterobacterales</taxon>
        <taxon>Yersiniaceae</taxon>
        <taxon>Yersinia</taxon>
    </lineage>
</organism>
<dbReference type="KEGG" id="yet:CH48_231"/>
<proteinExistence type="predicted"/>
<reference evidence="1 5" key="1">
    <citation type="submission" date="2015-03" db="EMBL/GenBank/DDBJ databases">
        <authorList>
            <person name="Murphy D."/>
        </authorList>
    </citation>
    <scope>NUCLEOTIDE SEQUENCE [LARGE SCALE GENOMIC DNA]</scope>
    <source>
        <strain evidence="1 5">IP26249</strain>
    </source>
</reference>
<dbReference type="OMA" id="RWINIEV"/>
<dbReference type="AlphaFoldDB" id="A0A0E1NFI9"/>
<dbReference type="NCBIfam" id="NF045926">
    <property type="entry name" value="STM2901_fam"/>
    <property type="match status" value="1"/>
</dbReference>
<dbReference type="RefSeq" id="WP_005161879.1">
    <property type="nucleotide sequence ID" value="NZ_CGBC01000030.1"/>
</dbReference>
<name>A0A0E1NFI9_YEREN</name>
<gene>
    <name evidence="1" type="ORF">ERS137941_01986</name>
    <name evidence="2" type="ORF">ERS137959_00342</name>
    <name evidence="3" type="ORF">I6I39_01195</name>
</gene>
<dbReference type="Proteomes" id="UP000041601">
    <property type="component" value="Unassembled WGS sequence"/>
</dbReference>
<sequence length="151" mass="16834">MDTVEELNGTYFYKGMINLSAPELLFWVMIDAVEEQLGVQDMVAVASLILGGNYISVPGKPLTATKGTSPASLFFRKNLRYIFKSRVLPTLTQKSFSLRGIKIFWVNNLGAFVGRAVPVVGWVILANDVAQISIKTATRYNNIARMDDQLW</sequence>
<keyword evidence="4" id="KW-1185">Reference proteome</keyword>
<evidence type="ECO:0000313" key="4">
    <source>
        <dbReference type="Proteomes" id="UP000041601"/>
    </source>
</evidence>
<evidence type="ECO:0000313" key="1">
    <source>
        <dbReference type="EMBL" id="CFQ62158.1"/>
    </source>
</evidence>